<keyword evidence="4" id="KW-0238">DNA-binding</keyword>
<dbReference type="SUPFAM" id="SSF54171">
    <property type="entry name" value="DNA-binding domain"/>
    <property type="match status" value="1"/>
</dbReference>
<dbReference type="SMART" id="SM00380">
    <property type="entry name" value="AP2"/>
    <property type="match status" value="1"/>
</dbReference>
<dbReference type="EMBL" id="CP133612">
    <property type="protein sequence ID" value="WMV07265.1"/>
    <property type="molecule type" value="Genomic_DNA"/>
</dbReference>
<feature type="region of interest" description="Disordered" evidence="8">
    <location>
        <begin position="88"/>
        <end position="119"/>
    </location>
</feature>
<dbReference type="PRINTS" id="PR00367">
    <property type="entry name" value="ETHRSPELEMNT"/>
</dbReference>
<evidence type="ECO:0000256" key="8">
    <source>
        <dbReference type="SAM" id="MobiDB-lite"/>
    </source>
</evidence>
<name>A0AAF0PP10_SOLVR</name>
<feature type="domain" description="AP2/ERF" evidence="9">
    <location>
        <begin position="32"/>
        <end position="89"/>
    </location>
</feature>
<dbReference type="CDD" id="cd00018">
    <property type="entry name" value="AP2"/>
    <property type="match status" value="1"/>
</dbReference>
<keyword evidence="5" id="KW-0010">Activator</keyword>
<sequence length="119" mass="13582">MIVKNNIENTNEISIENSKGKQIKLPQKNVKKYKGVRQRKWGKWVSEVRVPKTRNRIWLGTFDTSEEAALTYDKAVIEMRGPDAVTNILKPPPREVQPMENNLINPPPKDAPPPPPPPH</sequence>
<evidence type="ECO:0000256" key="2">
    <source>
        <dbReference type="ARBA" id="ARBA00022821"/>
    </source>
</evidence>
<dbReference type="InterPro" id="IPR016177">
    <property type="entry name" value="DNA-bd_dom_sf"/>
</dbReference>
<dbReference type="GO" id="GO:0003700">
    <property type="term" value="F:DNA-binding transcription factor activity"/>
    <property type="evidence" value="ECO:0007669"/>
    <property type="project" value="InterPro"/>
</dbReference>
<proteinExistence type="predicted"/>
<dbReference type="Proteomes" id="UP001234989">
    <property type="component" value="Chromosome 1"/>
</dbReference>
<reference evidence="10" key="1">
    <citation type="submission" date="2023-08" db="EMBL/GenBank/DDBJ databases">
        <title>A de novo genome assembly of Solanum verrucosum Schlechtendal, a Mexican diploid species geographically isolated from the other diploid A-genome species in potato relatives.</title>
        <authorList>
            <person name="Hosaka K."/>
        </authorList>
    </citation>
    <scope>NUCLEOTIDE SEQUENCE</scope>
    <source>
        <tissue evidence="10">Young leaves</tissue>
    </source>
</reference>
<dbReference type="AlphaFoldDB" id="A0AAF0PP10"/>
<keyword evidence="3" id="KW-0805">Transcription regulation</keyword>
<organism evidence="10 11">
    <name type="scientific">Solanum verrucosum</name>
    <dbReference type="NCBI Taxonomy" id="315347"/>
    <lineage>
        <taxon>Eukaryota</taxon>
        <taxon>Viridiplantae</taxon>
        <taxon>Streptophyta</taxon>
        <taxon>Embryophyta</taxon>
        <taxon>Tracheophyta</taxon>
        <taxon>Spermatophyta</taxon>
        <taxon>Magnoliopsida</taxon>
        <taxon>eudicotyledons</taxon>
        <taxon>Gunneridae</taxon>
        <taxon>Pentapetalae</taxon>
        <taxon>asterids</taxon>
        <taxon>lamiids</taxon>
        <taxon>Solanales</taxon>
        <taxon>Solanaceae</taxon>
        <taxon>Solanoideae</taxon>
        <taxon>Solaneae</taxon>
        <taxon>Solanum</taxon>
    </lineage>
</organism>
<dbReference type="InterPro" id="IPR001471">
    <property type="entry name" value="AP2/ERF_dom"/>
</dbReference>
<gene>
    <name evidence="10" type="ORF">MTR67_000650</name>
</gene>
<protein>
    <recommendedName>
        <fullName evidence="9">AP2/ERF domain-containing protein</fullName>
    </recommendedName>
</protein>
<dbReference type="PANTHER" id="PTHR31194">
    <property type="entry name" value="SHN SHINE , DNA BINDING / TRANSCRIPTION FACTOR"/>
    <property type="match status" value="1"/>
</dbReference>
<comment type="subcellular location">
    <subcellularLocation>
        <location evidence="1">Nucleus</location>
    </subcellularLocation>
</comment>
<evidence type="ECO:0000256" key="7">
    <source>
        <dbReference type="ARBA" id="ARBA00023242"/>
    </source>
</evidence>
<dbReference type="GO" id="GO:0006952">
    <property type="term" value="P:defense response"/>
    <property type="evidence" value="ECO:0007669"/>
    <property type="project" value="UniProtKB-KW"/>
</dbReference>
<evidence type="ECO:0000313" key="11">
    <source>
        <dbReference type="Proteomes" id="UP001234989"/>
    </source>
</evidence>
<dbReference type="PROSITE" id="PS51032">
    <property type="entry name" value="AP2_ERF"/>
    <property type="match status" value="1"/>
</dbReference>
<dbReference type="GO" id="GO:0005634">
    <property type="term" value="C:nucleus"/>
    <property type="evidence" value="ECO:0007669"/>
    <property type="project" value="UniProtKB-SubCell"/>
</dbReference>
<keyword evidence="11" id="KW-1185">Reference proteome</keyword>
<evidence type="ECO:0000313" key="10">
    <source>
        <dbReference type="EMBL" id="WMV07265.1"/>
    </source>
</evidence>
<accession>A0AAF0PP10</accession>
<dbReference type="Pfam" id="PF00847">
    <property type="entry name" value="AP2"/>
    <property type="match status" value="1"/>
</dbReference>
<keyword evidence="7" id="KW-0539">Nucleus</keyword>
<dbReference type="GO" id="GO:0003677">
    <property type="term" value="F:DNA binding"/>
    <property type="evidence" value="ECO:0007669"/>
    <property type="project" value="UniProtKB-KW"/>
</dbReference>
<dbReference type="InterPro" id="IPR050913">
    <property type="entry name" value="AP2/ERF_ERF"/>
</dbReference>
<evidence type="ECO:0000256" key="5">
    <source>
        <dbReference type="ARBA" id="ARBA00023159"/>
    </source>
</evidence>
<keyword evidence="2" id="KW-0611">Plant defense</keyword>
<dbReference type="PANTHER" id="PTHR31194:SF129">
    <property type="entry name" value="ETHYLENE-RESPONSIVE TRANSCRIPTION FACTOR CRF3-LIKE"/>
    <property type="match status" value="1"/>
</dbReference>
<evidence type="ECO:0000256" key="4">
    <source>
        <dbReference type="ARBA" id="ARBA00023125"/>
    </source>
</evidence>
<dbReference type="FunFam" id="3.30.730.10:FF:000001">
    <property type="entry name" value="Ethylene-responsive transcription factor 2"/>
    <property type="match status" value="1"/>
</dbReference>
<evidence type="ECO:0000256" key="1">
    <source>
        <dbReference type="ARBA" id="ARBA00004123"/>
    </source>
</evidence>
<evidence type="ECO:0000256" key="6">
    <source>
        <dbReference type="ARBA" id="ARBA00023163"/>
    </source>
</evidence>
<keyword evidence="6" id="KW-0804">Transcription</keyword>
<evidence type="ECO:0000259" key="9">
    <source>
        <dbReference type="PROSITE" id="PS51032"/>
    </source>
</evidence>
<feature type="compositionally biased region" description="Pro residues" evidence="8">
    <location>
        <begin position="105"/>
        <end position="119"/>
    </location>
</feature>
<evidence type="ECO:0000256" key="3">
    <source>
        <dbReference type="ARBA" id="ARBA00023015"/>
    </source>
</evidence>
<dbReference type="Gene3D" id="3.30.730.10">
    <property type="entry name" value="AP2/ERF domain"/>
    <property type="match status" value="1"/>
</dbReference>
<dbReference type="InterPro" id="IPR036955">
    <property type="entry name" value="AP2/ERF_dom_sf"/>
</dbReference>